<dbReference type="OrthoDB" id="1577640at2759"/>
<dbReference type="GeneID" id="59313528"/>
<comment type="caution">
    <text evidence="1">The sequence shown here is derived from an EMBL/GenBank/DDBJ whole genome shotgun (WGS) entry which is preliminary data.</text>
</comment>
<accession>A0A8H5KJZ5</accession>
<dbReference type="SUPFAM" id="SSF48403">
    <property type="entry name" value="Ankyrin repeat"/>
    <property type="match status" value="1"/>
</dbReference>
<gene>
    <name evidence="1" type="ORF">FSUBG_13874</name>
</gene>
<evidence type="ECO:0000313" key="2">
    <source>
        <dbReference type="Proteomes" id="UP000547976"/>
    </source>
</evidence>
<dbReference type="Proteomes" id="UP000547976">
    <property type="component" value="Unassembled WGS sequence"/>
</dbReference>
<keyword evidence="2" id="KW-1185">Reference proteome</keyword>
<dbReference type="InterPro" id="IPR036770">
    <property type="entry name" value="Ankyrin_rpt-contain_sf"/>
</dbReference>
<organism evidence="1 2">
    <name type="scientific">Gibberella subglutinans</name>
    <name type="common">Fusarium subglutinans</name>
    <dbReference type="NCBI Taxonomy" id="42677"/>
    <lineage>
        <taxon>Eukaryota</taxon>
        <taxon>Fungi</taxon>
        <taxon>Dikarya</taxon>
        <taxon>Ascomycota</taxon>
        <taxon>Pezizomycotina</taxon>
        <taxon>Sordariomycetes</taxon>
        <taxon>Hypocreomycetidae</taxon>
        <taxon>Hypocreales</taxon>
        <taxon>Nectriaceae</taxon>
        <taxon>Fusarium</taxon>
        <taxon>Fusarium fujikuroi species complex</taxon>
    </lineage>
</organism>
<dbReference type="AlphaFoldDB" id="A0A8H5KJZ5"/>
<proteinExistence type="predicted"/>
<reference evidence="1 2" key="1">
    <citation type="submission" date="2020-05" db="EMBL/GenBank/DDBJ databases">
        <title>Identification and distribution of gene clusters putatively required for synthesis of sphingolipid metabolism inhibitors in phylogenetically diverse species of the filamentous fungus Fusarium.</title>
        <authorList>
            <person name="Kim H.-S."/>
            <person name="Busman M."/>
            <person name="Brown D.W."/>
            <person name="Divon H."/>
            <person name="Uhlig S."/>
            <person name="Proctor R.H."/>
        </authorList>
    </citation>
    <scope>NUCLEOTIDE SEQUENCE [LARGE SCALE GENOMIC DNA]</scope>
    <source>
        <strain evidence="1 2">NRRL 66333</strain>
    </source>
</reference>
<protein>
    <recommendedName>
        <fullName evidence="3">Fungal N-terminal domain-containing protein</fullName>
    </recommendedName>
</protein>
<sequence length="917" mass="104614">MAELALAIIPLGITVTSGLVKYLKAFNDHDDDRTRLVRQAERFSSTFQSLEAVLKRSRSNPELSLSVSEASGCLGECQKALQELDTLQHKIFATAANAAPTTHHAHTKAKIKDGYKKLIYPLLKSDIGVLGEALNGLSTTLDLVLGILHLDEQSLTREILNQQMADIQRNTIINSNTSTAIEELRQPISQIDLALPVLQTSLDSVIPHFNDRFDQISYQISYQHAQMQAQIQALLDTSEPARYQDLPATSPKRLYDRSEGQNNYFSAFEIDQETSAFAKRADSVSVCSCLSRRMRQRKRAAIHRVAPGTFVPASIYRQLNAEYETSAPSYTYLSYLHDRRGLFDYHYLNQSVASSLLYGPVHYGPLGLAIIRNNLQEVERIISLHPNILKEVSYYKETPLHIAIYRLDILKVLAKQANPEDWIQCSLDGVTVLSLAMQLSREICNSGEISDESSCMCTLPLRIILAAGCPIIPYRDFRRLKGSFSPEEYFFKAFPHCKILLSKELRCRRRQLRDLAKNNLSITEFSNFTTLEEVPDTEAIDMDRLLRQKGILSLGLLSTFVDLPQQHVRFYSRSIFLDLTSPGDADLFIDSGFKIIDFDQDHDSSLDRALLARVFPKMRFISLDYAIWLFEHHAPLWKWSYRFTSPMPSAFVLADILGIQDYKYLIQDKTSEKAEKYLGESVLVDNCTCLCSPDGCTPFALRMKWLANPHHKTQDHTPQDIAKDFGCYVETYGKDLDIDQHVIMVQQATFAALELRHTCLDRPAYNDWPSRPEWIYWLDSVTELEPDEMEFEFLNVDVEARNQLEEVVVMFQDFVLTGDQTTISAKADSSVSNELSVVGIADLYYRRVLEFWQHIWANRIQDALDAVAKGWDDRFDGMNDLVRISTCEETVQEARDSLEEGDDDEIFNRIIQQMQDI</sequence>
<dbReference type="RefSeq" id="XP_036530666.1">
    <property type="nucleotide sequence ID" value="XM_036678810.1"/>
</dbReference>
<name>A0A8H5KJZ5_GIBSU</name>
<dbReference type="EMBL" id="JAAOAV010000415">
    <property type="protein sequence ID" value="KAF5575669.1"/>
    <property type="molecule type" value="Genomic_DNA"/>
</dbReference>
<evidence type="ECO:0000313" key="1">
    <source>
        <dbReference type="EMBL" id="KAF5575669.1"/>
    </source>
</evidence>
<evidence type="ECO:0008006" key="3">
    <source>
        <dbReference type="Google" id="ProtNLM"/>
    </source>
</evidence>